<feature type="compositionally biased region" description="Polar residues" evidence="1">
    <location>
        <begin position="35"/>
        <end position="52"/>
    </location>
</feature>
<name>A0AA88GJQ1_NAELO</name>
<gene>
    <name evidence="2" type="ORF">C9374_006389</name>
</gene>
<evidence type="ECO:0000313" key="2">
    <source>
        <dbReference type="EMBL" id="KAG2381400.1"/>
    </source>
</evidence>
<reference evidence="2 3" key="1">
    <citation type="journal article" date="2018" name="BMC Genomics">
        <title>The genome of Naegleria lovaniensis, the basis for a comparative approach to unravel pathogenicity factors of the human pathogenic amoeba N. fowleri.</title>
        <authorList>
            <person name="Liechti N."/>
            <person name="Schurch N."/>
            <person name="Bruggmann R."/>
            <person name="Wittwer M."/>
        </authorList>
    </citation>
    <scope>NUCLEOTIDE SEQUENCE [LARGE SCALE GENOMIC DNA]</scope>
    <source>
        <strain evidence="2 3">ATCC 30569</strain>
    </source>
</reference>
<feature type="compositionally biased region" description="Low complexity" evidence="1">
    <location>
        <begin position="8"/>
        <end position="20"/>
    </location>
</feature>
<keyword evidence="3" id="KW-1185">Reference proteome</keyword>
<proteinExistence type="predicted"/>
<sequence>MAKKKSKNANNNDNNKNSNNTTPVSNTEIEKLSSHSESTINALMNDNNDSLMTSSTANSSNTNPKVKKANSQKKQHTSKPSSKKQPSSSQQPSTTTDPSLLKNIPPFFHAFELLTHLEPSKLQNAFQIFIDDTERLVLLANSSQRKTSTQKIIIIGNQPYSIPHPIFVDKHTTSDFTTNNFYRQSRYIYDSLNHELKFSSLKGDSDSKSYIYQLYYNDQFFVILSNIFTYVFDELPKKGYEYGEKVSLLLQVKLFQVLMYIMRYILPQNQDNNEKASIMLRANQFINLVLPYLYKYYSYMANRQEDKILRRKRQDKMLSRRRRYTKEEDEQDPNSYRADELLDNEAIWEYHLYVLFSTIYHATFFRPEWVCGSLLRGRVSNFNTKVEDVDHRNYKANTEMSSLSFKNIFFGLMRSAVETKHAPLRSRHTLLIVHHLLFRLLKTCHSYLSVKLPIDCKFCFDHAQDMMLLEPLLAALEFTMNKIPKHRSQVIRSEINQMFKYYVQYHNEHPNESTFYIDALERFIFNFIKNGSSNLASLIPISGDVHSIDAFNVLSQALSSPYQFNTDVVWTSLQTLSIPDQERYGKMVLSILKQHPYMAELYFNTILGNTHDKTANLTAISYRNFMFLKFNSNICVEFLNAVTPQITIDHVRQPDKSIPLLVSSILLEQSLLFSKEKLDYMFHEQKECSTMNLIVIQKILHVFVNVFKKFERMLSQLSELRKKQLLIVSETDASALTVELINQYEKDIVMEFRKRFPIPPSLFIKDICVDRIINSNSTHPSQLLMEITIQMFKFYFKYYPDQTGKVILAF</sequence>
<feature type="region of interest" description="Disordered" evidence="1">
    <location>
        <begin position="1"/>
        <end position="101"/>
    </location>
</feature>
<protein>
    <submittedName>
        <fullName evidence="2">Uncharacterized protein</fullName>
    </submittedName>
</protein>
<feature type="compositionally biased region" description="Basic residues" evidence="1">
    <location>
        <begin position="65"/>
        <end position="77"/>
    </location>
</feature>
<evidence type="ECO:0000313" key="3">
    <source>
        <dbReference type="Proteomes" id="UP000816034"/>
    </source>
</evidence>
<comment type="caution">
    <text evidence="2">The sequence shown here is derived from an EMBL/GenBank/DDBJ whole genome shotgun (WGS) entry which is preliminary data.</text>
</comment>
<feature type="compositionally biased region" description="Low complexity" evidence="1">
    <location>
        <begin position="78"/>
        <end position="99"/>
    </location>
</feature>
<dbReference type="EMBL" id="PYSW02000027">
    <property type="protein sequence ID" value="KAG2381400.1"/>
    <property type="molecule type" value="Genomic_DNA"/>
</dbReference>
<feature type="compositionally biased region" description="Low complexity" evidence="1">
    <location>
        <begin position="53"/>
        <end position="63"/>
    </location>
</feature>
<dbReference type="AlphaFoldDB" id="A0AA88GJQ1"/>
<dbReference type="RefSeq" id="XP_044547080.1">
    <property type="nucleotide sequence ID" value="XM_044696243.1"/>
</dbReference>
<dbReference type="GeneID" id="68098843"/>
<organism evidence="2 3">
    <name type="scientific">Naegleria lovaniensis</name>
    <name type="common">Amoeba</name>
    <dbReference type="NCBI Taxonomy" id="51637"/>
    <lineage>
        <taxon>Eukaryota</taxon>
        <taxon>Discoba</taxon>
        <taxon>Heterolobosea</taxon>
        <taxon>Tetramitia</taxon>
        <taxon>Eutetramitia</taxon>
        <taxon>Vahlkampfiidae</taxon>
        <taxon>Naegleria</taxon>
    </lineage>
</organism>
<accession>A0AA88GJQ1</accession>
<dbReference type="Proteomes" id="UP000816034">
    <property type="component" value="Unassembled WGS sequence"/>
</dbReference>
<evidence type="ECO:0000256" key="1">
    <source>
        <dbReference type="SAM" id="MobiDB-lite"/>
    </source>
</evidence>